<accession>A0ABY6SC05</accession>
<name>A0ABY6SC05_PODCO</name>
<organism evidence="1 2">
    <name type="scientific">Podospora comata</name>
    <dbReference type="NCBI Taxonomy" id="48703"/>
    <lineage>
        <taxon>Eukaryota</taxon>
        <taxon>Fungi</taxon>
        <taxon>Dikarya</taxon>
        <taxon>Ascomycota</taxon>
        <taxon>Pezizomycotina</taxon>
        <taxon>Sordariomycetes</taxon>
        <taxon>Sordariomycetidae</taxon>
        <taxon>Sordariales</taxon>
        <taxon>Podosporaceae</taxon>
        <taxon>Podospora</taxon>
    </lineage>
</organism>
<gene>
    <name evidence="1" type="ORF">PODCO_501210</name>
</gene>
<evidence type="ECO:0000313" key="1">
    <source>
        <dbReference type="EMBL" id="VBB80812.1"/>
    </source>
</evidence>
<protein>
    <submittedName>
        <fullName evidence="1">Uncharacterized protein</fullName>
    </submittedName>
</protein>
<evidence type="ECO:0000313" key="2">
    <source>
        <dbReference type="Proteomes" id="UP000280685"/>
    </source>
</evidence>
<proteinExistence type="predicted"/>
<reference evidence="1" key="1">
    <citation type="submission" date="2018-02" db="EMBL/GenBank/DDBJ databases">
        <authorList>
            <person name="Silar P."/>
        </authorList>
    </citation>
    <scope>NUCLEOTIDE SEQUENCE [LARGE SCALE GENOMIC DNA]</scope>
    <source>
        <strain evidence="1">T</strain>
    </source>
</reference>
<keyword evidence="2" id="KW-1185">Reference proteome</keyword>
<dbReference type="EMBL" id="LR026968">
    <property type="protein sequence ID" value="VBB80812.1"/>
    <property type="molecule type" value="Genomic_DNA"/>
</dbReference>
<dbReference type="Proteomes" id="UP000280685">
    <property type="component" value="Chromosome 5"/>
</dbReference>
<sequence>MATNSTYFVALCSFVATRYAEAGIQLDDIEREELPLALRTFLNTISNGLRDPIPEKRKRRGIDFGTETLNEIPPANLHYSTNKGRQCQPHISRHRQSRSGISSGLVPEYFGCPRCQGTGTTCPNANMTALINRESGPISKLASAIYAVDQVFHKWVVHAFPPGFSWASSPLDNSYSQAELTTFFNFITLSYNLHTLRTTLKDLSTHMKSVSRKITAFSAALSFLLGILIHISESRGVQIPPNLPFTFKPVDETDYRCPFPGITNRSHTRPPHDHYFTLLKNSILLRHAVTQLSKFITTTLASHIRLAVMSLGALSQSPPGTIDPSLFCPGRLVQLADKLGNMEVISMEQELKPFLQRLEDHAAAVKEKLAGWDLGDQALAMDTSLPRSYVEMLAGKFGEVQTATLGSGGWMIQVAEEGARVVGEVAEGYRVLRLRECC</sequence>